<feature type="transmembrane region" description="Helical" evidence="7">
    <location>
        <begin position="14"/>
        <end position="40"/>
    </location>
</feature>
<dbReference type="InterPro" id="IPR005828">
    <property type="entry name" value="MFS_sugar_transport-like"/>
</dbReference>
<dbReference type="InterPro" id="IPR036259">
    <property type="entry name" value="MFS_trans_sf"/>
</dbReference>
<evidence type="ECO:0000256" key="5">
    <source>
        <dbReference type="ARBA" id="ARBA00022989"/>
    </source>
</evidence>
<sequence>MTNDQAQDARRRRIVVASTLIGATVEWYDFFIFGTMSALFLNQLFFPNFDPLTASMLSFMAFATAWIARPIGGVLAGHLGDRIGRKTVLYWSFMLMGVSTTLIGLLPTYAMAGPISAVLLVLLRVVQGLSVGGEYGGAVITLVEHADKSKRGFYGQLSQVGTLLGLLLGNVTFFVMSGLDRSALMEWGWRVPFLLSAVMLVLGVYIRSKMAESPDFVKAKADGEMEAQPLVTVVRDYPRQLLSVMFAQAAPNTFFYLCVVFMVSYGVKTLGFSQTQMLGAVCVGAVAEVLALPLFGIVCDKIGRRKLLVCSLVFLGLAAFPFIYAVQSKSYVALVVGYVMIMGLGHSAALASIPSLFAEMFPTSVRYTGLSVAYQSSGALFAGPLPLIATALVAAQGGQLWLFAGYAVLVAVVSLIAIMAGVPHHSLLPVVKKRQAYTPVVGT</sequence>
<evidence type="ECO:0000256" key="4">
    <source>
        <dbReference type="ARBA" id="ARBA00022692"/>
    </source>
</evidence>
<feature type="transmembrane region" description="Helical" evidence="7">
    <location>
        <begin position="331"/>
        <end position="351"/>
    </location>
</feature>
<evidence type="ECO:0000256" key="7">
    <source>
        <dbReference type="SAM" id="Phobius"/>
    </source>
</evidence>
<protein>
    <submittedName>
        <fullName evidence="9">MFS transporter</fullName>
    </submittedName>
</protein>
<dbReference type="CDD" id="cd17369">
    <property type="entry name" value="MFS_ShiA_like"/>
    <property type="match status" value="1"/>
</dbReference>
<dbReference type="Gene3D" id="1.20.1250.20">
    <property type="entry name" value="MFS general substrate transporter like domains"/>
    <property type="match status" value="2"/>
</dbReference>
<dbReference type="SUPFAM" id="SSF103473">
    <property type="entry name" value="MFS general substrate transporter"/>
    <property type="match status" value="1"/>
</dbReference>
<keyword evidence="2" id="KW-0813">Transport</keyword>
<evidence type="ECO:0000256" key="2">
    <source>
        <dbReference type="ARBA" id="ARBA00022448"/>
    </source>
</evidence>
<dbReference type="InterPro" id="IPR011701">
    <property type="entry name" value="MFS"/>
</dbReference>
<comment type="subcellular location">
    <subcellularLocation>
        <location evidence="1">Cell membrane</location>
        <topology evidence="1">Multi-pass membrane protein</topology>
    </subcellularLocation>
</comment>
<evidence type="ECO:0000256" key="3">
    <source>
        <dbReference type="ARBA" id="ARBA00022475"/>
    </source>
</evidence>
<dbReference type="Pfam" id="PF00083">
    <property type="entry name" value="Sugar_tr"/>
    <property type="match status" value="1"/>
</dbReference>
<organism evidence="9 10">
    <name type="scientific">Variovorax rhizosphaerae</name>
    <dbReference type="NCBI Taxonomy" id="1836200"/>
    <lineage>
        <taxon>Bacteria</taxon>
        <taxon>Pseudomonadati</taxon>
        <taxon>Pseudomonadota</taxon>
        <taxon>Betaproteobacteria</taxon>
        <taxon>Burkholderiales</taxon>
        <taxon>Comamonadaceae</taxon>
        <taxon>Variovorax</taxon>
    </lineage>
</organism>
<feature type="transmembrane region" description="Helical" evidence="7">
    <location>
        <begin position="88"/>
        <end position="106"/>
    </location>
</feature>
<comment type="caution">
    <text evidence="9">The sequence shown here is derived from an EMBL/GenBank/DDBJ whole genome shotgun (WGS) entry which is preliminary data.</text>
</comment>
<proteinExistence type="predicted"/>
<evidence type="ECO:0000259" key="8">
    <source>
        <dbReference type="PROSITE" id="PS50850"/>
    </source>
</evidence>
<evidence type="ECO:0000256" key="1">
    <source>
        <dbReference type="ARBA" id="ARBA00004651"/>
    </source>
</evidence>
<dbReference type="PANTHER" id="PTHR43045">
    <property type="entry name" value="SHIKIMATE TRANSPORTER"/>
    <property type="match status" value="1"/>
</dbReference>
<keyword evidence="4 7" id="KW-0812">Transmembrane</keyword>
<name>A0ABU8WWD3_9BURK</name>
<keyword evidence="6 7" id="KW-0472">Membrane</keyword>
<feature type="transmembrane region" description="Helical" evidence="7">
    <location>
        <begin position="241"/>
        <end position="265"/>
    </location>
</feature>
<accession>A0ABU8WWD3</accession>
<gene>
    <name evidence="9" type="ORF">WKW82_29415</name>
</gene>
<evidence type="ECO:0000256" key="6">
    <source>
        <dbReference type="ARBA" id="ARBA00023136"/>
    </source>
</evidence>
<dbReference type="PROSITE" id="PS50850">
    <property type="entry name" value="MFS"/>
    <property type="match status" value="1"/>
</dbReference>
<feature type="transmembrane region" description="Helical" evidence="7">
    <location>
        <begin position="277"/>
        <end position="295"/>
    </location>
</feature>
<dbReference type="Pfam" id="PF07690">
    <property type="entry name" value="MFS_1"/>
    <property type="match status" value="1"/>
</dbReference>
<reference evidence="9 10" key="1">
    <citation type="submission" date="2024-03" db="EMBL/GenBank/DDBJ databases">
        <title>Novel species of the genus Variovorax.</title>
        <authorList>
            <person name="Liu Q."/>
            <person name="Xin Y.-H."/>
        </authorList>
    </citation>
    <scope>NUCLEOTIDE SEQUENCE [LARGE SCALE GENOMIC DNA]</scope>
    <source>
        <strain evidence="9 10">KACC 18900</strain>
    </source>
</reference>
<feature type="transmembrane region" description="Helical" evidence="7">
    <location>
        <begin position="372"/>
        <end position="394"/>
    </location>
</feature>
<feature type="transmembrane region" description="Helical" evidence="7">
    <location>
        <begin position="153"/>
        <end position="175"/>
    </location>
</feature>
<dbReference type="Proteomes" id="UP001385892">
    <property type="component" value="Unassembled WGS sequence"/>
</dbReference>
<keyword evidence="3" id="KW-1003">Cell membrane</keyword>
<dbReference type="PANTHER" id="PTHR43045:SF1">
    <property type="entry name" value="SHIKIMATE TRANSPORTER"/>
    <property type="match status" value="1"/>
</dbReference>
<dbReference type="InterPro" id="IPR020846">
    <property type="entry name" value="MFS_dom"/>
</dbReference>
<feature type="transmembrane region" description="Helical" evidence="7">
    <location>
        <begin position="187"/>
        <end position="206"/>
    </location>
</feature>
<evidence type="ECO:0000313" key="9">
    <source>
        <dbReference type="EMBL" id="MEJ8850792.1"/>
    </source>
</evidence>
<dbReference type="RefSeq" id="WP_340346243.1">
    <property type="nucleotide sequence ID" value="NZ_JBBKZT010000017.1"/>
</dbReference>
<dbReference type="EMBL" id="JBBKZT010000017">
    <property type="protein sequence ID" value="MEJ8850792.1"/>
    <property type="molecule type" value="Genomic_DNA"/>
</dbReference>
<feature type="domain" description="Major facilitator superfamily (MFS) profile" evidence="8">
    <location>
        <begin position="15"/>
        <end position="422"/>
    </location>
</feature>
<feature type="transmembrane region" description="Helical" evidence="7">
    <location>
        <begin position="52"/>
        <end position="76"/>
    </location>
</feature>
<keyword evidence="5 7" id="KW-1133">Transmembrane helix</keyword>
<feature type="transmembrane region" description="Helical" evidence="7">
    <location>
        <begin position="307"/>
        <end position="325"/>
    </location>
</feature>
<keyword evidence="10" id="KW-1185">Reference proteome</keyword>
<evidence type="ECO:0000313" key="10">
    <source>
        <dbReference type="Proteomes" id="UP001385892"/>
    </source>
</evidence>
<feature type="transmembrane region" description="Helical" evidence="7">
    <location>
        <begin position="400"/>
        <end position="422"/>
    </location>
</feature>